<dbReference type="Proteomes" id="UP000887565">
    <property type="component" value="Unplaced"/>
</dbReference>
<reference evidence="2" key="1">
    <citation type="submission" date="2022-11" db="UniProtKB">
        <authorList>
            <consortium name="WormBaseParasite"/>
        </authorList>
    </citation>
    <scope>IDENTIFICATION</scope>
</reference>
<proteinExistence type="predicted"/>
<protein>
    <submittedName>
        <fullName evidence="2">Uncharacterized protein</fullName>
    </submittedName>
</protein>
<name>A0A915KFG3_ROMCU</name>
<evidence type="ECO:0000313" key="2">
    <source>
        <dbReference type="WBParaSite" id="nRc.2.0.1.t37457-RA"/>
    </source>
</evidence>
<accession>A0A915KFG3</accession>
<sequence length="82" mass="9130">MAGQNECNGNPLYCICYTVLKCKQPDNMNDTASPGNHPHVKLPLKNADGRRKNMMDHAYFLTKCTSGLIVPKSHSDLEILLL</sequence>
<dbReference type="AlphaFoldDB" id="A0A915KFG3"/>
<organism evidence="1 2">
    <name type="scientific">Romanomermis culicivorax</name>
    <name type="common">Nematode worm</name>
    <dbReference type="NCBI Taxonomy" id="13658"/>
    <lineage>
        <taxon>Eukaryota</taxon>
        <taxon>Metazoa</taxon>
        <taxon>Ecdysozoa</taxon>
        <taxon>Nematoda</taxon>
        <taxon>Enoplea</taxon>
        <taxon>Dorylaimia</taxon>
        <taxon>Mermithida</taxon>
        <taxon>Mermithoidea</taxon>
        <taxon>Mermithidae</taxon>
        <taxon>Romanomermis</taxon>
    </lineage>
</organism>
<keyword evidence="1" id="KW-1185">Reference proteome</keyword>
<evidence type="ECO:0000313" key="1">
    <source>
        <dbReference type="Proteomes" id="UP000887565"/>
    </source>
</evidence>
<dbReference type="WBParaSite" id="nRc.2.0.1.t37457-RA">
    <property type="protein sequence ID" value="nRc.2.0.1.t37457-RA"/>
    <property type="gene ID" value="nRc.2.0.1.g37457"/>
</dbReference>